<dbReference type="GO" id="GO:0005524">
    <property type="term" value="F:ATP binding"/>
    <property type="evidence" value="ECO:0007669"/>
    <property type="project" value="UniProtKB-KW"/>
</dbReference>
<dbReference type="InterPro" id="IPR008271">
    <property type="entry name" value="Ser/Thr_kinase_AS"/>
</dbReference>
<dbReference type="GO" id="GO:0004691">
    <property type="term" value="F:cAMP-dependent protein kinase activity"/>
    <property type="evidence" value="ECO:0007669"/>
    <property type="project" value="TreeGrafter"/>
</dbReference>
<reference evidence="7 8" key="1">
    <citation type="submission" date="2016-11" db="EMBL/GenBank/DDBJ databases">
        <title>The macronuclear genome of Stentor coeruleus: a giant cell with tiny introns.</title>
        <authorList>
            <person name="Slabodnick M."/>
            <person name="Ruby J.G."/>
            <person name="Reiff S.B."/>
            <person name="Swart E.C."/>
            <person name="Gosai S."/>
            <person name="Prabakaran S."/>
            <person name="Witkowska E."/>
            <person name="Larue G.E."/>
            <person name="Fisher S."/>
            <person name="Freeman R.M."/>
            <person name="Gunawardena J."/>
            <person name="Chu W."/>
            <person name="Stover N.A."/>
            <person name="Gregory B.D."/>
            <person name="Nowacki M."/>
            <person name="Derisi J."/>
            <person name="Roy S.W."/>
            <person name="Marshall W.F."/>
            <person name="Sood P."/>
        </authorList>
    </citation>
    <scope>NUCLEOTIDE SEQUENCE [LARGE SCALE GENOMIC DNA]</scope>
    <source>
        <strain evidence="7">WM001</strain>
    </source>
</reference>
<dbReference type="EMBL" id="MPUH01000075">
    <property type="protein sequence ID" value="OMJ91753.1"/>
    <property type="molecule type" value="Genomic_DNA"/>
</dbReference>
<proteinExistence type="predicted"/>
<keyword evidence="8" id="KW-1185">Reference proteome</keyword>
<dbReference type="GO" id="GO:0005952">
    <property type="term" value="C:cAMP-dependent protein kinase complex"/>
    <property type="evidence" value="ECO:0007669"/>
    <property type="project" value="TreeGrafter"/>
</dbReference>
<dbReference type="Gene3D" id="1.10.510.10">
    <property type="entry name" value="Transferase(Phosphotransferase) domain 1"/>
    <property type="match status" value="1"/>
</dbReference>
<dbReference type="PROSITE" id="PS50011">
    <property type="entry name" value="PROTEIN_KINASE_DOM"/>
    <property type="match status" value="1"/>
</dbReference>
<evidence type="ECO:0000313" key="7">
    <source>
        <dbReference type="EMBL" id="OMJ91753.1"/>
    </source>
</evidence>
<dbReference type="Proteomes" id="UP000187209">
    <property type="component" value="Unassembled WGS sequence"/>
</dbReference>
<dbReference type="OrthoDB" id="310177at2759"/>
<dbReference type="PROSITE" id="PS00108">
    <property type="entry name" value="PROTEIN_KINASE_ST"/>
    <property type="match status" value="1"/>
</dbReference>
<dbReference type="Gene3D" id="3.30.200.20">
    <property type="entry name" value="Phosphorylase Kinase, domain 1"/>
    <property type="match status" value="1"/>
</dbReference>
<dbReference type="PANTHER" id="PTHR24353">
    <property type="entry name" value="CYCLIC NUCLEOTIDE-DEPENDENT PROTEIN KINASE"/>
    <property type="match status" value="1"/>
</dbReference>
<accession>A0A1R2CS12</accession>
<keyword evidence="3" id="KW-0547">Nucleotide-binding</keyword>
<dbReference type="SUPFAM" id="SSF56112">
    <property type="entry name" value="Protein kinase-like (PK-like)"/>
    <property type="match status" value="1"/>
</dbReference>
<evidence type="ECO:0000313" key="8">
    <source>
        <dbReference type="Proteomes" id="UP000187209"/>
    </source>
</evidence>
<evidence type="ECO:0000256" key="3">
    <source>
        <dbReference type="ARBA" id="ARBA00022741"/>
    </source>
</evidence>
<dbReference type="PANTHER" id="PTHR24353:SF37">
    <property type="entry name" value="CAMP-DEPENDENT PROTEIN KINASE CATALYTIC SUBUNIT PRKX"/>
    <property type="match status" value="1"/>
</dbReference>
<sequence>MITLEDIEKRQIIDFGHKCKVWLVSVHGTCYALKEVPKTDLNDMEVKHLFDEKQALQTLSHPNIIKLITTFKDDANLYFLLELARGAPLSYLIKQQRKFPLENVQSIVYQLAETLGYIHSQGFVYRDLKLSNVLLDTNGKITLVDLGLCTKIDQRREFVVAGTTHSMAPEMILHMVSGGMALGYSYQIDWWALGILTYELLIGTPPFGLFGEDIIQNIVAGIQNVDMKDLTGTARNLIIRLLCPDPNSRLGCSGPSEILEHPFMEIRSPIKPSLSLMNGINSWSEFTEDTEEISGPDPFKDF</sequence>
<feature type="domain" description="Protein kinase" evidence="6">
    <location>
        <begin position="7"/>
        <end position="264"/>
    </location>
</feature>
<organism evidence="7 8">
    <name type="scientific">Stentor coeruleus</name>
    <dbReference type="NCBI Taxonomy" id="5963"/>
    <lineage>
        <taxon>Eukaryota</taxon>
        <taxon>Sar</taxon>
        <taxon>Alveolata</taxon>
        <taxon>Ciliophora</taxon>
        <taxon>Postciliodesmatophora</taxon>
        <taxon>Heterotrichea</taxon>
        <taxon>Heterotrichida</taxon>
        <taxon>Stentoridae</taxon>
        <taxon>Stentor</taxon>
    </lineage>
</organism>
<keyword evidence="2" id="KW-0808">Transferase</keyword>
<evidence type="ECO:0000256" key="2">
    <source>
        <dbReference type="ARBA" id="ARBA00022679"/>
    </source>
</evidence>
<name>A0A1R2CS12_9CILI</name>
<dbReference type="Pfam" id="PF00069">
    <property type="entry name" value="Pkinase"/>
    <property type="match status" value="1"/>
</dbReference>
<evidence type="ECO:0000256" key="5">
    <source>
        <dbReference type="ARBA" id="ARBA00022840"/>
    </source>
</evidence>
<gene>
    <name evidence="7" type="ORF">SteCoe_5654</name>
</gene>
<dbReference type="InterPro" id="IPR000719">
    <property type="entry name" value="Prot_kinase_dom"/>
</dbReference>
<dbReference type="SMART" id="SM00220">
    <property type="entry name" value="S_TKc"/>
    <property type="match status" value="1"/>
</dbReference>
<keyword evidence="1" id="KW-0723">Serine/threonine-protein kinase</keyword>
<evidence type="ECO:0000259" key="6">
    <source>
        <dbReference type="PROSITE" id="PS50011"/>
    </source>
</evidence>
<keyword evidence="4" id="KW-0418">Kinase</keyword>
<evidence type="ECO:0000256" key="1">
    <source>
        <dbReference type="ARBA" id="ARBA00022527"/>
    </source>
</evidence>
<protein>
    <recommendedName>
        <fullName evidence="6">Protein kinase domain-containing protein</fullName>
    </recommendedName>
</protein>
<comment type="caution">
    <text evidence="7">The sequence shown here is derived from an EMBL/GenBank/DDBJ whole genome shotgun (WGS) entry which is preliminary data.</text>
</comment>
<dbReference type="InterPro" id="IPR011009">
    <property type="entry name" value="Kinase-like_dom_sf"/>
</dbReference>
<dbReference type="AlphaFoldDB" id="A0A1R2CS12"/>
<evidence type="ECO:0000256" key="4">
    <source>
        <dbReference type="ARBA" id="ARBA00022777"/>
    </source>
</evidence>
<keyword evidence="5" id="KW-0067">ATP-binding</keyword>